<dbReference type="PANTHER" id="PTHR36617">
    <property type="entry name" value="PROTEIN, PUTATIVE-RELATED"/>
    <property type="match status" value="1"/>
</dbReference>
<reference evidence="1" key="1">
    <citation type="submission" date="2004-05" db="EMBL/GenBank/DDBJ databases">
        <authorList>
            <person name="Town C.D."/>
        </authorList>
    </citation>
    <scope>NUCLEOTIDE SEQUENCE</scope>
</reference>
<gene>
    <name evidence="1" type="ORF">MtrDRAFT_AC149204g26v2</name>
</gene>
<dbReference type="PANTHER" id="PTHR36617:SF5">
    <property type="entry name" value="OS05G0421675 PROTEIN"/>
    <property type="match status" value="1"/>
</dbReference>
<dbReference type="EMBL" id="AC149204">
    <property type="protein sequence ID" value="ABD28705.2"/>
    <property type="molecule type" value="Genomic_DNA"/>
</dbReference>
<name>Q2HUC9_MEDTR</name>
<accession>Q2HUC9</accession>
<sequence length="75" mass="8787">MVARYGEEDRRLEDGGWNCSDWWKEVVKIWDGVGDGVAGWFEGCVVRRLGDGADTSFWRDRWCVGRKGEALKWRY</sequence>
<evidence type="ECO:0000313" key="1">
    <source>
        <dbReference type="EMBL" id="ABD28705.2"/>
    </source>
</evidence>
<reference evidence="1" key="2">
    <citation type="submission" date="2007-03" db="EMBL/GenBank/DDBJ databases">
        <authorList>
            <consortium name="The International Medicago Genome Annotation Group"/>
        </authorList>
    </citation>
    <scope>NUCLEOTIDE SEQUENCE</scope>
</reference>
<dbReference type="AlphaFoldDB" id="Q2HUC9"/>
<proteinExistence type="predicted"/>
<organism evidence="1">
    <name type="scientific">Medicago truncatula</name>
    <name type="common">Barrel medic</name>
    <name type="synonym">Medicago tribuloides</name>
    <dbReference type="NCBI Taxonomy" id="3880"/>
    <lineage>
        <taxon>Eukaryota</taxon>
        <taxon>Viridiplantae</taxon>
        <taxon>Streptophyta</taxon>
        <taxon>Embryophyta</taxon>
        <taxon>Tracheophyta</taxon>
        <taxon>Spermatophyta</taxon>
        <taxon>Magnoliopsida</taxon>
        <taxon>eudicotyledons</taxon>
        <taxon>Gunneridae</taxon>
        <taxon>Pentapetalae</taxon>
        <taxon>rosids</taxon>
        <taxon>fabids</taxon>
        <taxon>Fabales</taxon>
        <taxon>Fabaceae</taxon>
        <taxon>Papilionoideae</taxon>
        <taxon>50 kb inversion clade</taxon>
        <taxon>NPAAA clade</taxon>
        <taxon>Hologalegina</taxon>
        <taxon>IRL clade</taxon>
        <taxon>Trifolieae</taxon>
        <taxon>Medicago</taxon>
    </lineage>
</organism>
<protein>
    <submittedName>
        <fullName evidence="1">Uncharacterized protein</fullName>
    </submittedName>
</protein>